<proteinExistence type="predicted"/>
<dbReference type="Pfam" id="PF06271">
    <property type="entry name" value="RDD"/>
    <property type="match status" value="1"/>
</dbReference>
<evidence type="ECO:0000256" key="1">
    <source>
        <dbReference type="ARBA" id="ARBA00004141"/>
    </source>
</evidence>
<feature type="domain" description="RDD" evidence="7">
    <location>
        <begin position="17"/>
        <end position="144"/>
    </location>
</feature>
<protein>
    <submittedName>
        <fullName evidence="8">Uncharacterized membrane protein YckC, RDD family</fullName>
    </submittedName>
</protein>
<name>A0A1G7VXH7_9ACTN</name>
<evidence type="ECO:0000256" key="2">
    <source>
        <dbReference type="ARBA" id="ARBA00022692"/>
    </source>
</evidence>
<evidence type="ECO:0000313" key="8">
    <source>
        <dbReference type="EMBL" id="SDG64437.1"/>
    </source>
</evidence>
<dbReference type="PANTHER" id="PTHR38480">
    <property type="entry name" value="SLR0254 PROTEIN"/>
    <property type="match status" value="1"/>
</dbReference>
<comment type="subcellular location">
    <subcellularLocation>
        <location evidence="1">Membrane</location>
        <topology evidence="1">Multi-pass membrane protein</topology>
    </subcellularLocation>
</comment>
<evidence type="ECO:0000313" key="9">
    <source>
        <dbReference type="Proteomes" id="UP000198923"/>
    </source>
</evidence>
<dbReference type="PANTHER" id="PTHR38480:SF1">
    <property type="entry name" value="SLR0254 PROTEIN"/>
    <property type="match status" value="1"/>
</dbReference>
<dbReference type="RefSeq" id="WP_093169786.1">
    <property type="nucleotide sequence ID" value="NZ_FNCN01000006.1"/>
</dbReference>
<dbReference type="AlphaFoldDB" id="A0A1G7VXH7"/>
<keyword evidence="2 6" id="KW-0812">Transmembrane</keyword>
<dbReference type="GO" id="GO:0016020">
    <property type="term" value="C:membrane"/>
    <property type="evidence" value="ECO:0007669"/>
    <property type="project" value="UniProtKB-SubCell"/>
</dbReference>
<evidence type="ECO:0000256" key="6">
    <source>
        <dbReference type="SAM" id="Phobius"/>
    </source>
</evidence>
<evidence type="ECO:0000256" key="4">
    <source>
        <dbReference type="ARBA" id="ARBA00023136"/>
    </source>
</evidence>
<feature type="region of interest" description="Disordered" evidence="5">
    <location>
        <begin position="242"/>
        <end position="315"/>
    </location>
</feature>
<keyword evidence="3 6" id="KW-1133">Transmembrane helix</keyword>
<evidence type="ECO:0000256" key="3">
    <source>
        <dbReference type="ARBA" id="ARBA00022989"/>
    </source>
</evidence>
<dbReference type="OrthoDB" id="9787732at2"/>
<evidence type="ECO:0000256" key="5">
    <source>
        <dbReference type="SAM" id="MobiDB-lite"/>
    </source>
</evidence>
<feature type="transmembrane region" description="Helical" evidence="6">
    <location>
        <begin position="23"/>
        <end position="48"/>
    </location>
</feature>
<feature type="transmembrane region" description="Helical" evidence="6">
    <location>
        <begin position="54"/>
        <end position="74"/>
    </location>
</feature>
<organism evidence="8 9">
    <name type="scientific">Sinosporangium album</name>
    <dbReference type="NCBI Taxonomy" id="504805"/>
    <lineage>
        <taxon>Bacteria</taxon>
        <taxon>Bacillati</taxon>
        <taxon>Actinomycetota</taxon>
        <taxon>Actinomycetes</taxon>
        <taxon>Streptosporangiales</taxon>
        <taxon>Streptosporangiaceae</taxon>
        <taxon>Sinosporangium</taxon>
    </lineage>
</organism>
<dbReference type="STRING" id="504805.SAMN05421505_106101"/>
<gene>
    <name evidence="8" type="ORF">SAMN05421505_106101</name>
</gene>
<evidence type="ECO:0000259" key="7">
    <source>
        <dbReference type="Pfam" id="PF06271"/>
    </source>
</evidence>
<sequence length="315" mass="33121">MSDVVTGEAVVVEVRLAQLPTRALALIIDMGIQLLTMVTVLMLVANAALITDGAMATALIVLFIVLVIVGYPVLFETLTRGRSPGKFAMGLRVVADDGGPERFRQALFRGLAEVVEIWLLTGAPALITSLISEKGKRLGDIFAGTIVISERGPRTDEPVLEIPPVLAPWAASLTFAQLPLDLAGTARQYLSRLPHLSPPVQHEMGVRIATQVMAYVSPPPPPNVPPWVYLSAVFAERRRRDHARFTGQAAPASPPGPPAPLAPPAHSMPAPPYGTAAGQAAPGVSPYGPPPGETARHDSDADSTGTTPGGFVLPS</sequence>
<reference evidence="8 9" key="1">
    <citation type="submission" date="2016-10" db="EMBL/GenBank/DDBJ databases">
        <authorList>
            <person name="de Groot N.N."/>
        </authorList>
    </citation>
    <scope>NUCLEOTIDE SEQUENCE [LARGE SCALE GENOMIC DNA]</scope>
    <source>
        <strain evidence="8 9">CPCC 201354</strain>
    </source>
</reference>
<accession>A0A1G7VXH7</accession>
<dbReference type="InterPro" id="IPR010432">
    <property type="entry name" value="RDD"/>
</dbReference>
<dbReference type="Proteomes" id="UP000198923">
    <property type="component" value="Unassembled WGS sequence"/>
</dbReference>
<keyword evidence="4 6" id="KW-0472">Membrane</keyword>
<feature type="compositionally biased region" description="Pro residues" evidence="5">
    <location>
        <begin position="252"/>
        <end position="263"/>
    </location>
</feature>
<dbReference type="EMBL" id="FNCN01000006">
    <property type="protein sequence ID" value="SDG64437.1"/>
    <property type="molecule type" value="Genomic_DNA"/>
</dbReference>
<keyword evidence="9" id="KW-1185">Reference proteome</keyword>